<protein>
    <recommendedName>
        <fullName evidence="2">Bet v I/Major latex protein domain-containing protein</fullName>
    </recommendedName>
</protein>
<dbReference type="Pfam" id="PF00407">
    <property type="entry name" value="Bet_v_1"/>
    <property type="match status" value="1"/>
</dbReference>
<evidence type="ECO:0000259" key="2">
    <source>
        <dbReference type="SMART" id="SM01037"/>
    </source>
</evidence>
<dbReference type="PANTHER" id="PTHR31338:SF20">
    <property type="entry name" value="BET V I_MAJOR LATEX PROTEIN DOMAIN-CONTAINING PROTEIN"/>
    <property type="match status" value="1"/>
</dbReference>
<dbReference type="InterPro" id="IPR000916">
    <property type="entry name" value="Bet_v_I/MLP"/>
</dbReference>
<dbReference type="Gene3D" id="3.30.530.20">
    <property type="match status" value="1"/>
</dbReference>
<gene>
    <name evidence="3" type="ORF">SAY86_018467</name>
</gene>
<dbReference type="GO" id="GO:0006952">
    <property type="term" value="P:defense response"/>
    <property type="evidence" value="ECO:0007669"/>
    <property type="project" value="InterPro"/>
</dbReference>
<name>A0AAN7QY34_TRANT</name>
<reference evidence="3 4" key="1">
    <citation type="journal article" date="2023" name="Hortic Res">
        <title>Pangenome of water caltrop reveals structural variations and asymmetric subgenome divergence after allopolyploidization.</title>
        <authorList>
            <person name="Zhang X."/>
            <person name="Chen Y."/>
            <person name="Wang L."/>
            <person name="Yuan Y."/>
            <person name="Fang M."/>
            <person name="Shi L."/>
            <person name="Lu R."/>
            <person name="Comes H.P."/>
            <person name="Ma Y."/>
            <person name="Chen Y."/>
            <person name="Huang G."/>
            <person name="Zhou Y."/>
            <person name="Zheng Z."/>
            <person name="Qiu Y."/>
        </authorList>
    </citation>
    <scope>NUCLEOTIDE SEQUENCE [LARGE SCALE GENOMIC DNA]</scope>
    <source>
        <strain evidence="3">F231</strain>
    </source>
</reference>
<evidence type="ECO:0000313" key="3">
    <source>
        <dbReference type="EMBL" id="KAK4784099.1"/>
    </source>
</evidence>
<evidence type="ECO:0000256" key="1">
    <source>
        <dbReference type="ARBA" id="ARBA00038242"/>
    </source>
</evidence>
<dbReference type="CDD" id="cd07816">
    <property type="entry name" value="Bet_v1-like"/>
    <property type="match status" value="1"/>
</dbReference>
<keyword evidence="4" id="KW-1185">Reference proteome</keyword>
<dbReference type="InterPro" id="IPR052006">
    <property type="entry name" value="MLP-like"/>
</dbReference>
<dbReference type="Proteomes" id="UP001346149">
    <property type="component" value="Unassembled WGS sequence"/>
</dbReference>
<comment type="similarity">
    <text evidence="1">Belongs to the MLP family.</text>
</comment>
<proteinExistence type="inferred from homology"/>
<feature type="domain" description="Bet v I/Major latex protein" evidence="2">
    <location>
        <begin position="6"/>
        <end position="154"/>
    </location>
</feature>
<dbReference type="SMART" id="SM01037">
    <property type="entry name" value="Bet_v_1"/>
    <property type="match status" value="1"/>
</dbReference>
<evidence type="ECO:0000313" key="4">
    <source>
        <dbReference type="Proteomes" id="UP001346149"/>
    </source>
</evidence>
<dbReference type="PANTHER" id="PTHR31338">
    <property type="entry name" value="POLYKETIDE CYCLASE/DEHYDRASE AND LIPID TRANSPORT SUPERFAMILY PROTEIN"/>
    <property type="match status" value="1"/>
</dbReference>
<accession>A0AAN7QY34</accession>
<dbReference type="SUPFAM" id="SSF55961">
    <property type="entry name" value="Bet v1-like"/>
    <property type="match status" value="1"/>
</dbReference>
<comment type="caution">
    <text evidence="3">The sequence shown here is derived from an EMBL/GenBank/DDBJ whole genome shotgun (WGS) entry which is preliminary data.</text>
</comment>
<sequence>MASPEALYGKLQKDIDLKSSAEQYYKMWRTNSHQIPTATSQNIQAIALHEGDWDTNGAIKIWNYTIDGKSGVLKEKVEFDDENMTFTIHGIEGDIYDEYKVYRPVCKLVPKTKGCVAKLAIEYERVKEDMPIPNNYMDIFVNMTQDIDSYAVASST</sequence>
<dbReference type="InterPro" id="IPR023393">
    <property type="entry name" value="START-like_dom_sf"/>
</dbReference>
<dbReference type="AlphaFoldDB" id="A0AAN7QY34"/>
<dbReference type="EMBL" id="JAXQNO010000014">
    <property type="protein sequence ID" value="KAK4784099.1"/>
    <property type="molecule type" value="Genomic_DNA"/>
</dbReference>
<organism evidence="3 4">
    <name type="scientific">Trapa natans</name>
    <name type="common">Water chestnut</name>
    <dbReference type="NCBI Taxonomy" id="22666"/>
    <lineage>
        <taxon>Eukaryota</taxon>
        <taxon>Viridiplantae</taxon>
        <taxon>Streptophyta</taxon>
        <taxon>Embryophyta</taxon>
        <taxon>Tracheophyta</taxon>
        <taxon>Spermatophyta</taxon>
        <taxon>Magnoliopsida</taxon>
        <taxon>eudicotyledons</taxon>
        <taxon>Gunneridae</taxon>
        <taxon>Pentapetalae</taxon>
        <taxon>rosids</taxon>
        <taxon>malvids</taxon>
        <taxon>Myrtales</taxon>
        <taxon>Lythraceae</taxon>
        <taxon>Trapa</taxon>
    </lineage>
</organism>